<dbReference type="InterPro" id="IPR010839">
    <property type="entry name" value="AtuA_N"/>
</dbReference>
<sequence>MKSIRIGSGSAWMGDRVEPARWSADRGALDYMCFETMAEVTISMAQVRKAEDPNAIGWDPYLDDRMEAVLPGCLKAGTRIVSNQGWVDPEGAADRVRWHLRKLGATGKKVACVTGGVVTDRMDRCGPILETGADPTGFGDALLSAEAYLGAEPIARALGMGADIVITGRCADPALFLGPMLHEFGWTPDDLDRLGAGAAIGHLMECAAQITGGYFSDPGFKDVPEPWNLGFPIADVTEDGACVLGKLEGTGGRISLGSVKEQMLYEVHDPRAYVTPDVVVDFSTAKLTELNDGRVRIEGVTGKPRPERLKVSIGCREGYIGEDMFLYAGPGALDRARLAKRILEERFRIVGLKADEVRIDFVGYNSVHGAATPADAPEPYEVAVRVAARTQTYAEAFKVGREVDGMAVSGVAMTGKRGGHRQRVREVVGVWSAMIDRDAVAPEITMLEV</sequence>
<dbReference type="OrthoDB" id="9763456at2"/>
<dbReference type="Pfam" id="PF07287">
    <property type="entry name" value="AtuA"/>
    <property type="match status" value="1"/>
</dbReference>
<dbReference type="EMBL" id="FNMZ01000012">
    <property type="protein sequence ID" value="SDX87816.1"/>
    <property type="molecule type" value="Genomic_DNA"/>
</dbReference>
<name>A0A1H3F9Y9_9RHOB</name>
<dbReference type="STRING" id="356660.SAMN05444336_11222"/>
<dbReference type="RefSeq" id="WP_092685340.1">
    <property type="nucleotide sequence ID" value="NZ_FNMZ01000012.1"/>
</dbReference>
<organism evidence="2 3">
    <name type="scientific">Albimonas donghaensis</name>
    <dbReference type="NCBI Taxonomy" id="356660"/>
    <lineage>
        <taxon>Bacteria</taxon>
        <taxon>Pseudomonadati</taxon>
        <taxon>Pseudomonadota</taxon>
        <taxon>Alphaproteobacteria</taxon>
        <taxon>Rhodobacterales</taxon>
        <taxon>Paracoccaceae</taxon>
        <taxon>Albimonas</taxon>
    </lineage>
</organism>
<accession>A0A1H3F9Y9</accession>
<dbReference type="AlphaFoldDB" id="A0A1H3F9Y9"/>
<evidence type="ECO:0000313" key="3">
    <source>
        <dbReference type="Proteomes" id="UP000199118"/>
    </source>
</evidence>
<dbReference type="PANTHER" id="PTHR47708">
    <property type="match status" value="1"/>
</dbReference>
<protein>
    <recommendedName>
        <fullName evidence="1">Acyclic terpene utilisation N-terminal domain-containing protein</fullName>
    </recommendedName>
</protein>
<evidence type="ECO:0000259" key="1">
    <source>
        <dbReference type="Pfam" id="PF07287"/>
    </source>
</evidence>
<keyword evidence="3" id="KW-1185">Reference proteome</keyword>
<dbReference type="Proteomes" id="UP000199118">
    <property type="component" value="Unassembled WGS sequence"/>
</dbReference>
<evidence type="ECO:0000313" key="2">
    <source>
        <dbReference type="EMBL" id="SDX87816.1"/>
    </source>
</evidence>
<proteinExistence type="predicted"/>
<feature type="domain" description="Acyclic terpene utilisation N-terminal" evidence="1">
    <location>
        <begin position="4"/>
        <end position="445"/>
    </location>
</feature>
<gene>
    <name evidence="2" type="ORF">SAMN05444336_11222</name>
</gene>
<reference evidence="2 3" key="1">
    <citation type="submission" date="2016-10" db="EMBL/GenBank/DDBJ databases">
        <authorList>
            <person name="de Groot N.N."/>
        </authorList>
    </citation>
    <scope>NUCLEOTIDE SEQUENCE [LARGE SCALE GENOMIC DNA]</scope>
    <source>
        <strain evidence="2 3">DSM 17890</strain>
    </source>
</reference>
<dbReference type="PANTHER" id="PTHR47708:SF2">
    <property type="entry name" value="SI:CH73-132F6.5"/>
    <property type="match status" value="1"/>
</dbReference>